<organism evidence="3 4">
    <name type="scientific">Dyadobacter pollutisoli</name>
    <dbReference type="NCBI Taxonomy" id="2910158"/>
    <lineage>
        <taxon>Bacteria</taxon>
        <taxon>Pseudomonadati</taxon>
        <taxon>Bacteroidota</taxon>
        <taxon>Cytophagia</taxon>
        <taxon>Cytophagales</taxon>
        <taxon>Spirosomataceae</taxon>
        <taxon>Dyadobacter</taxon>
    </lineage>
</organism>
<feature type="domain" description="Colicin E3-like ribonuclease" evidence="2">
    <location>
        <begin position="265"/>
        <end position="334"/>
    </location>
</feature>
<dbReference type="InterPro" id="IPR009105">
    <property type="entry name" value="Colicin_E3_ribonuclease"/>
</dbReference>
<dbReference type="InterPro" id="IPR022385">
    <property type="entry name" value="Rhs_assc_core"/>
</dbReference>
<dbReference type="Proteomes" id="UP001164653">
    <property type="component" value="Chromosome"/>
</dbReference>
<dbReference type="KEGG" id="dpf:ON006_21775"/>
<keyword evidence="4" id="KW-1185">Reference proteome</keyword>
<dbReference type="GO" id="GO:0003723">
    <property type="term" value="F:RNA binding"/>
    <property type="evidence" value="ECO:0007669"/>
    <property type="project" value="InterPro"/>
</dbReference>
<sequence length="336" mass="37617">MHSTPPAVYRKDTIRFDYYLKDHLGNVRVTFDEKGKILQRTDYYPFGLEIDRNAPLPMSSSRNNVNRFLYNGKELQVGTGLLDYGARMYMPEIGRWGVSDPMAEFDQSLSPYNYTENNPVTNIDPDGMMSFSVNGSDDEILKRGTRFGSMDKRVIGDCPSCTKDKAYDIYRDSKELFTYDGKTASVYNSKGEMAERAARPSEATTIGLPLWYSLGAFAENAPQVGLNALKVGVTIPLMTLAFVLSPTSAGEGSTVNPATVNYNIPPRTLPGFPGAARDKNKSGRARWKTPDGDILEWDYQHGRVERYDKRGSHKGEFDPNTGEQTKPREPGRKTQN</sequence>
<evidence type="ECO:0000259" key="2">
    <source>
        <dbReference type="Pfam" id="PF09000"/>
    </source>
</evidence>
<dbReference type="InterPro" id="IPR050708">
    <property type="entry name" value="T6SS_VgrG/RHS"/>
</dbReference>
<dbReference type="EMBL" id="CP112998">
    <property type="protein sequence ID" value="WAC10374.1"/>
    <property type="molecule type" value="Genomic_DNA"/>
</dbReference>
<evidence type="ECO:0000313" key="4">
    <source>
        <dbReference type="Proteomes" id="UP001164653"/>
    </source>
</evidence>
<evidence type="ECO:0000256" key="1">
    <source>
        <dbReference type="SAM" id="MobiDB-lite"/>
    </source>
</evidence>
<dbReference type="NCBIfam" id="TIGR03696">
    <property type="entry name" value="Rhs_assc_core"/>
    <property type="match status" value="1"/>
</dbReference>
<evidence type="ECO:0000313" key="3">
    <source>
        <dbReference type="EMBL" id="WAC10374.1"/>
    </source>
</evidence>
<name>A0A9E8N9J8_9BACT</name>
<dbReference type="AlphaFoldDB" id="A0A9E8N9J8"/>
<feature type="compositionally biased region" description="Basic and acidic residues" evidence="1">
    <location>
        <begin position="325"/>
        <end position="336"/>
    </location>
</feature>
<dbReference type="Gene3D" id="2.180.10.10">
    <property type="entry name" value="RHS repeat-associated core"/>
    <property type="match status" value="1"/>
</dbReference>
<dbReference type="Gene3D" id="3.10.380.10">
    <property type="entry name" value="Colicin E3-like ribonuclease domain"/>
    <property type="match status" value="1"/>
</dbReference>
<dbReference type="GO" id="GO:0043022">
    <property type="term" value="F:ribosome binding"/>
    <property type="evidence" value="ECO:0007669"/>
    <property type="project" value="InterPro"/>
</dbReference>
<gene>
    <name evidence="3" type="ORF">ON006_21775</name>
</gene>
<protein>
    <submittedName>
        <fullName evidence="3">Colicin E3/pyocin S6 family cytotoxin</fullName>
    </submittedName>
</protein>
<dbReference type="Pfam" id="PF09000">
    <property type="entry name" value="Cytotoxic"/>
    <property type="match status" value="1"/>
</dbReference>
<dbReference type="SUPFAM" id="SSF63840">
    <property type="entry name" value="Ribonuclease domain of colicin E3"/>
    <property type="match status" value="1"/>
</dbReference>
<feature type="compositionally biased region" description="Basic and acidic residues" evidence="1">
    <location>
        <begin position="306"/>
        <end position="317"/>
    </location>
</feature>
<dbReference type="RefSeq" id="WP_244825184.1">
    <property type="nucleotide sequence ID" value="NZ_CP112998.1"/>
</dbReference>
<dbReference type="PANTHER" id="PTHR32305">
    <property type="match status" value="1"/>
</dbReference>
<dbReference type="GO" id="GO:0016788">
    <property type="term" value="F:hydrolase activity, acting on ester bonds"/>
    <property type="evidence" value="ECO:0007669"/>
    <property type="project" value="InterPro"/>
</dbReference>
<feature type="region of interest" description="Disordered" evidence="1">
    <location>
        <begin position="306"/>
        <end position="336"/>
    </location>
</feature>
<accession>A0A9E8N9J8</accession>
<feature type="region of interest" description="Disordered" evidence="1">
    <location>
        <begin position="266"/>
        <end position="292"/>
    </location>
</feature>
<dbReference type="PANTHER" id="PTHR32305:SF15">
    <property type="entry name" value="PROTEIN RHSA-RELATED"/>
    <property type="match status" value="1"/>
</dbReference>
<reference evidence="3" key="1">
    <citation type="submission" date="2022-11" db="EMBL/GenBank/DDBJ databases">
        <title>Dyadobacter pollutisoli sp. nov., isolated from plastic dumped soil.</title>
        <authorList>
            <person name="Kim J.M."/>
            <person name="Kim K.R."/>
            <person name="Lee J.K."/>
            <person name="Hao L."/>
            <person name="Jeon C.O."/>
        </authorList>
    </citation>
    <scope>NUCLEOTIDE SEQUENCE</scope>
    <source>
        <strain evidence="3">U1</strain>
    </source>
</reference>
<dbReference type="InterPro" id="IPR036725">
    <property type="entry name" value="ColE3_ribonuclease_sf"/>
</dbReference>
<proteinExistence type="predicted"/>